<feature type="transmembrane region" description="Helical" evidence="6">
    <location>
        <begin position="190"/>
        <end position="208"/>
    </location>
</feature>
<dbReference type="InterPro" id="IPR013525">
    <property type="entry name" value="ABC2_TM"/>
</dbReference>
<evidence type="ECO:0000256" key="6">
    <source>
        <dbReference type="RuleBase" id="RU361157"/>
    </source>
</evidence>
<evidence type="ECO:0000259" key="7">
    <source>
        <dbReference type="PROSITE" id="PS51012"/>
    </source>
</evidence>
<comment type="similarity">
    <text evidence="6">Belongs to the ABC-2 integral membrane protein family.</text>
</comment>
<evidence type="ECO:0000313" key="8">
    <source>
        <dbReference type="EMBL" id="MDP9822683.1"/>
    </source>
</evidence>
<feature type="transmembrane region" description="Helical" evidence="6">
    <location>
        <begin position="243"/>
        <end position="261"/>
    </location>
</feature>
<feature type="transmembrane region" description="Helical" evidence="6">
    <location>
        <begin position="37"/>
        <end position="61"/>
    </location>
</feature>
<dbReference type="EMBL" id="JAUSQM010000001">
    <property type="protein sequence ID" value="MDP9822683.1"/>
    <property type="molecule type" value="Genomic_DNA"/>
</dbReference>
<dbReference type="InterPro" id="IPR051784">
    <property type="entry name" value="Nod_factor_ABC_transporter"/>
</dbReference>
<accession>A0ABT9NQH1</accession>
<gene>
    <name evidence="8" type="ORF">J2S59_002492</name>
</gene>
<feature type="transmembrane region" description="Helical" evidence="6">
    <location>
        <begin position="158"/>
        <end position="178"/>
    </location>
</feature>
<sequence length="271" mass="29193">MAVAGYLAAKRPEPTVLPPAVGTGLVVRRHVLAMRNVWWIFATGFLEPLLYLLSIGIGVGALVGGFEIGGKEVAYAAFVAPGMLAASAMNGAVMDSTMNVFHRLKYDKLYDQMLSTPLTAVQVAGGQIGFSLARGGLYSAAFLAIMGALGYVESWWGVLALPATLLVGFAFAAVGMAVTTFMRSWQDLELVQLVVMPMFMFSATFFPVDTFEGWLRVVVECTPLYRGVVLCRELTTGVLTWDSAISVVYLAAMGLAGLWVCRRRLTTLLLS</sequence>
<keyword evidence="5" id="KW-0046">Antibiotic resistance</keyword>
<keyword evidence="3 6" id="KW-1133">Transmembrane helix</keyword>
<keyword evidence="4 6" id="KW-0472">Membrane</keyword>
<protein>
    <recommendedName>
        <fullName evidence="6">Transport permease protein</fullName>
    </recommendedName>
</protein>
<reference evidence="8 9" key="1">
    <citation type="submission" date="2023-07" db="EMBL/GenBank/DDBJ databases">
        <title>Sequencing the genomes of 1000 actinobacteria strains.</title>
        <authorList>
            <person name="Klenk H.-P."/>
        </authorList>
    </citation>
    <scope>NUCLEOTIDE SEQUENCE [LARGE SCALE GENOMIC DNA]</scope>
    <source>
        <strain evidence="8 9">GD13</strain>
    </source>
</reference>
<dbReference type="RefSeq" id="WP_068117073.1">
    <property type="nucleotide sequence ID" value="NZ_CCXJ01000065.1"/>
</dbReference>
<evidence type="ECO:0000256" key="1">
    <source>
        <dbReference type="ARBA" id="ARBA00004141"/>
    </source>
</evidence>
<keyword evidence="6" id="KW-0813">Transport</keyword>
<proteinExistence type="inferred from homology"/>
<dbReference type="PROSITE" id="PS51012">
    <property type="entry name" value="ABC_TM2"/>
    <property type="match status" value="1"/>
</dbReference>
<feature type="transmembrane region" description="Helical" evidence="6">
    <location>
        <begin position="135"/>
        <end position="152"/>
    </location>
</feature>
<feature type="domain" description="ABC transmembrane type-2" evidence="7">
    <location>
        <begin position="39"/>
        <end position="268"/>
    </location>
</feature>
<dbReference type="PANTHER" id="PTHR43229">
    <property type="entry name" value="NODULATION PROTEIN J"/>
    <property type="match status" value="1"/>
</dbReference>
<keyword evidence="9" id="KW-1185">Reference proteome</keyword>
<dbReference type="InterPro" id="IPR000412">
    <property type="entry name" value="ABC_2_transport"/>
</dbReference>
<dbReference type="InterPro" id="IPR047817">
    <property type="entry name" value="ABC2_TM_bact-type"/>
</dbReference>
<evidence type="ECO:0000256" key="2">
    <source>
        <dbReference type="ARBA" id="ARBA00022692"/>
    </source>
</evidence>
<feature type="transmembrane region" description="Helical" evidence="6">
    <location>
        <begin position="73"/>
        <end position="93"/>
    </location>
</feature>
<evidence type="ECO:0000256" key="4">
    <source>
        <dbReference type="ARBA" id="ARBA00023136"/>
    </source>
</evidence>
<evidence type="ECO:0000256" key="3">
    <source>
        <dbReference type="ARBA" id="ARBA00022989"/>
    </source>
</evidence>
<evidence type="ECO:0000313" key="9">
    <source>
        <dbReference type="Proteomes" id="UP001240447"/>
    </source>
</evidence>
<keyword evidence="2 6" id="KW-0812">Transmembrane</keyword>
<evidence type="ECO:0000256" key="5">
    <source>
        <dbReference type="ARBA" id="ARBA00023251"/>
    </source>
</evidence>
<dbReference type="PRINTS" id="PR00164">
    <property type="entry name" value="ABC2TRNSPORT"/>
</dbReference>
<dbReference type="PIRSF" id="PIRSF006648">
    <property type="entry name" value="DrrB"/>
    <property type="match status" value="1"/>
</dbReference>
<dbReference type="Proteomes" id="UP001240447">
    <property type="component" value="Unassembled WGS sequence"/>
</dbReference>
<dbReference type="PANTHER" id="PTHR43229:SF2">
    <property type="entry name" value="NODULATION PROTEIN J"/>
    <property type="match status" value="1"/>
</dbReference>
<dbReference type="Pfam" id="PF01061">
    <property type="entry name" value="ABC2_membrane"/>
    <property type="match status" value="1"/>
</dbReference>
<organism evidence="8 9">
    <name type="scientific">Nocardioides massiliensis</name>
    <dbReference type="NCBI Taxonomy" id="1325935"/>
    <lineage>
        <taxon>Bacteria</taxon>
        <taxon>Bacillati</taxon>
        <taxon>Actinomycetota</taxon>
        <taxon>Actinomycetes</taxon>
        <taxon>Propionibacteriales</taxon>
        <taxon>Nocardioidaceae</taxon>
        <taxon>Nocardioides</taxon>
    </lineage>
</organism>
<comment type="subcellular location">
    <subcellularLocation>
        <location evidence="6">Cell membrane</location>
        <topology evidence="6">Multi-pass membrane protein</topology>
    </subcellularLocation>
    <subcellularLocation>
        <location evidence="1">Membrane</location>
        <topology evidence="1">Multi-pass membrane protein</topology>
    </subcellularLocation>
</comment>
<name>A0ABT9NQH1_9ACTN</name>
<comment type="caution">
    <text evidence="8">The sequence shown here is derived from an EMBL/GenBank/DDBJ whole genome shotgun (WGS) entry which is preliminary data.</text>
</comment>
<keyword evidence="6" id="KW-1003">Cell membrane</keyword>